<reference evidence="1 2" key="1">
    <citation type="journal article" date="2015" name="J. Virol.">
        <title>Sinorhizobium meliloti Phage ?M9 Defines a New Group of T4 Superfamily Phages with Unusual Genomic Features but a Common T=16 Capsid.</title>
        <authorList>
            <person name="Johnson M.C."/>
            <person name="Tatum K.B."/>
            <person name="Lynn J.S."/>
            <person name="Brewer T.E."/>
            <person name="Lu S."/>
            <person name="Washburn B.K."/>
            <person name="Stroupe M.E."/>
            <person name="Jones K.M."/>
        </authorList>
    </citation>
    <scope>NUCLEOTIDE SEQUENCE [LARGE SCALE GENOMIC DNA]</scope>
</reference>
<accession>A0A0F6R7H4</accession>
<dbReference type="RefSeq" id="YP_009189467.1">
    <property type="nucleotide sequence ID" value="NC_028676.1"/>
</dbReference>
<dbReference type="OrthoDB" id="29489at10239"/>
<dbReference type="Proteomes" id="UP000033804">
    <property type="component" value="Segment"/>
</dbReference>
<evidence type="ECO:0000313" key="1">
    <source>
        <dbReference type="EMBL" id="AKE44713.1"/>
    </source>
</evidence>
<proteinExistence type="predicted"/>
<protein>
    <submittedName>
        <fullName evidence="1">Baseplate wedge subunit-like protein</fullName>
    </submittedName>
</protein>
<organism evidence="1 2">
    <name type="scientific">Sinorhizobium phage phiM9</name>
    <dbReference type="NCBI Taxonomy" id="1636182"/>
    <lineage>
        <taxon>Viruses</taxon>
        <taxon>Duplodnaviria</taxon>
        <taxon>Heunggongvirae</taxon>
        <taxon>Uroviricota</taxon>
        <taxon>Caudoviricetes</taxon>
        <taxon>Pootjesviridae</taxon>
        <taxon>Emnonavirus</taxon>
        <taxon>Emnonavirus phiM9</taxon>
    </lineage>
</organism>
<sequence>MVARIDLKLERDENGFHLNGQRSVDFQAGVEYVISADDDIWVTWYDEQSHLQSAVPVNNVINLHNLTCVDHHRYVSDSLLYYVRYKKPIDLHGIPIGLWDKELEDILEDVQLEDDVSEYISNVILPSRKFETNGSFEELFNLEQEDELKYGTEVFPTTDNSVKDYFFNQSERYVAVIKDGSRVSQDLLKAYFVRNGNFNRIELLENTTSQVFVRTDLCHNARGNGSKQVTIIVREGDERKFFFNTYDQKLKTSLVGRGARSPENTTVIRNQFDDYVLTNFPELYEFMKAYYDYENIAGSASSFMRNMSDYFDVDVMPENLLRKKIQTVFGPVDSVVMDKRLLSKRLIDFFRSKGTPESFKWLANAMFKKEATIRRFTDEIIRLSESDDVAKYLVVPIAFEDIERLLTSGDVKKLNITYSNADDIANGLIGFVFQGRSTNSFAIVESVEKKEIQKKIFYVLRCVVKNGEFEDGELLDIRQISGHVNLNQLTLQHKRIAIRHVEVVNSSRDYSIGDSVVAISNTGEGFDAYVSRVDDNGSIKNIRVTNGGWFYRPAVDSLMIENDFRNVSIEFDPSKVKDASVIRTDGMTYTTLDGEVVPVEIVGTSLLVNKTYEINKGEYMANRPIGSSRYNNSVVFFGKDLTNGRILVVDEFDRAKQLDVEFTSDIIGIVATDRTLFVVTNTGFTTIAIADIYKSNPPKREVFVTSASGYPRAVFQVNNRMFCLTTANVIEVDSEGTVIGTWPVNKTYDFASHQRVGNVDVLYLGAKGELSAYQWYQGDSFAVLKPVYGYFTEEIVEESGSKNVLSGSSKIQDNDVYQDFSFGIVLDESTDAYMKNFNQIINPAGYKIFGVRSYDSTDVSVVAGSTNAEVNPLELPPIGYVYVVNGNDEYVVNEDDEFLIARV</sequence>
<reference evidence="2" key="2">
    <citation type="submission" date="2015-03" db="EMBL/GenBank/DDBJ databases">
        <title>The genome and structure of Sinorhizobium meliloti phage phiM9.</title>
        <authorList>
            <person name="Johnson M.C."/>
            <person name="Tatum K.B."/>
            <person name="Lynn J.S."/>
            <person name="Brewer T.E."/>
            <person name="Washburn B.K."/>
            <person name="Stroupe M.E."/>
            <person name="Jones K.M."/>
        </authorList>
    </citation>
    <scope>NUCLEOTIDE SEQUENCE [LARGE SCALE GENOMIC DNA]</scope>
</reference>
<keyword evidence="2" id="KW-1185">Reference proteome</keyword>
<dbReference type="GeneID" id="26517765"/>
<dbReference type="EMBL" id="KP881232">
    <property type="protein sequence ID" value="AKE44713.1"/>
    <property type="molecule type" value="Genomic_DNA"/>
</dbReference>
<name>A0A0F6R7H4_9CAUD</name>
<evidence type="ECO:0000313" key="2">
    <source>
        <dbReference type="Proteomes" id="UP000033804"/>
    </source>
</evidence>
<gene>
    <name evidence="1" type="ORF">Sm_phiM9_083</name>
</gene>
<dbReference type="KEGG" id="vg:26517765"/>